<proteinExistence type="predicted"/>
<dbReference type="InterPro" id="IPR004017">
    <property type="entry name" value="Cys_rich_dom"/>
</dbReference>
<keyword evidence="5" id="KW-0411">Iron-sulfur</keyword>
<dbReference type="PANTHER" id="PTHR32479">
    <property type="entry name" value="GLYCOLATE OXIDASE IRON-SULFUR SUBUNIT"/>
    <property type="match status" value="1"/>
</dbReference>
<evidence type="ECO:0000256" key="3">
    <source>
        <dbReference type="ARBA" id="ARBA00022737"/>
    </source>
</evidence>
<dbReference type="AlphaFoldDB" id="X1GEN3"/>
<dbReference type="PANTHER" id="PTHR32479:SF17">
    <property type="entry name" value="GLYCOLATE OXIDASE IRON-SULFUR SUBUNIT"/>
    <property type="match status" value="1"/>
</dbReference>
<sequence length="171" mass="19024">FREMIFQLFPYPTRLRAAAVLGVLYQRAGGHSLLERSGLSKRLPARLRAVEELMPPAQLRGLTRRLPAVIPAEGTARRRRVAMLEGCVQRVFFRDVNEATARVLAREGCEVIVPRGQRCCGALSEHAGREPEALKRARRLIDDFDGADVDAIVVNVAGCGSTMKEYGRLLR</sequence>
<keyword evidence="2" id="KW-0479">Metal-binding</keyword>
<dbReference type="EMBL" id="BARU01014137">
    <property type="protein sequence ID" value="GAH31463.1"/>
    <property type="molecule type" value="Genomic_DNA"/>
</dbReference>
<organism evidence="7">
    <name type="scientific">marine sediment metagenome</name>
    <dbReference type="NCBI Taxonomy" id="412755"/>
    <lineage>
        <taxon>unclassified sequences</taxon>
        <taxon>metagenomes</taxon>
        <taxon>ecological metagenomes</taxon>
    </lineage>
</organism>
<keyword evidence="4" id="KW-0408">Iron</keyword>
<gene>
    <name evidence="7" type="ORF">S03H2_25131</name>
</gene>
<accession>X1GEN3</accession>
<feature type="non-terminal residue" evidence="7">
    <location>
        <position position="1"/>
    </location>
</feature>
<dbReference type="GO" id="GO:0046872">
    <property type="term" value="F:metal ion binding"/>
    <property type="evidence" value="ECO:0007669"/>
    <property type="project" value="UniProtKB-KW"/>
</dbReference>
<evidence type="ECO:0000313" key="7">
    <source>
        <dbReference type="EMBL" id="GAH31463.1"/>
    </source>
</evidence>
<comment type="caution">
    <text evidence="7">The sequence shown here is derived from an EMBL/GenBank/DDBJ whole genome shotgun (WGS) entry which is preliminary data.</text>
</comment>
<evidence type="ECO:0000256" key="2">
    <source>
        <dbReference type="ARBA" id="ARBA00022723"/>
    </source>
</evidence>
<evidence type="ECO:0000256" key="4">
    <source>
        <dbReference type="ARBA" id="ARBA00023004"/>
    </source>
</evidence>
<dbReference type="GO" id="GO:0051539">
    <property type="term" value="F:4 iron, 4 sulfur cluster binding"/>
    <property type="evidence" value="ECO:0007669"/>
    <property type="project" value="UniProtKB-KW"/>
</dbReference>
<keyword evidence="3" id="KW-0677">Repeat</keyword>
<dbReference type="Pfam" id="PF02754">
    <property type="entry name" value="CCG"/>
    <property type="match status" value="1"/>
</dbReference>
<feature type="non-terminal residue" evidence="7">
    <location>
        <position position="171"/>
    </location>
</feature>
<evidence type="ECO:0000256" key="5">
    <source>
        <dbReference type="ARBA" id="ARBA00023014"/>
    </source>
</evidence>
<protein>
    <recommendedName>
        <fullName evidence="6">Cysteine-rich domain-containing protein</fullName>
    </recommendedName>
</protein>
<evidence type="ECO:0000256" key="1">
    <source>
        <dbReference type="ARBA" id="ARBA00022485"/>
    </source>
</evidence>
<evidence type="ECO:0000259" key="6">
    <source>
        <dbReference type="Pfam" id="PF02754"/>
    </source>
</evidence>
<dbReference type="GO" id="GO:0016491">
    <property type="term" value="F:oxidoreductase activity"/>
    <property type="evidence" value="ECO:0007669"/>
    <property type="project" value="UniProtKB-ARBA"/>
</dbReference>
<feature type="domain" description="Cysteine-rich" evidence="6">
    <location>
        <begin position="81"/>
        <end position="164"/>
    </location>
</feature>
<reference evidence="7" key="1">
    <citation type="journal article" date="2014" name="Front. Microbiol.">
        <title>High frequency of phylogenetically diverse reductive dehalogenase-homologous genes in deep subseafloor sedimentary metagenomes.</title>
        <authorList>
            <person name="Kawai M."/>
            <person name="Futagami T."/>
            <person name="Toyoda A."/>
            <person name="Takaki Y."/>
            <person name="Nishi S."/>
            <person name="Hori S."/>
            <person name="Arai W."/>
            <person name="Tsubouchi T."/>
            <person name="Morono Y."/>
            <person name="Uchiyama I."/>
            <person name="Ito T."/>
            <person name="Fujiyama A."/>
            <person name="Inagaki F."/>
            <person name="Takami H."/>
        </authorList>
    </citation>
    <scope>NUCLEOTIDE SEQUENCE</scope>
    <source>
        <strain evidence="7">Expedition CK06-06</strain>
    </source>
</reference>
<keyword evidence="1" id="KW-0004">4Fe-4S</keyword>
<name>X1GEN3_9ZZZZ</name>